<feature type="compositionally biased region" description="Polar residues" evidence="1">
    <location>
        <begin position="170"/>
        <end position="185"/>
    </location>
</feature>
<evidence type="ECO:0000313" key="3">
    <source>
        <dbReference type="Proteomes" id="UP000027222"/>
    </source>
</evidence>
<feature type="compositionally biased region" description="Polar residues" evidence="1">
    <location>
        <begin position="470"/>
        <end position="493"/>
    </location>
</feature>
<feature type="compositionally biased region" description="Polar residues" evidence="1">
    <location>
        <begin position="314"/>
        <end position="336"/>
    </location>
</feature>
<sequence>MGAGTPRPGPILSSEKRQASDPSNALSQHEAFATVRTPAQRLIEQYERLNTPPLQTPSPVLREKSTYRRQYVYDYNRGHNVAASSLETPEDRDKITWKKTHGFNVGPNGHLKKDKSPIRQSLRNLLSVFKKGKGAAGLPKRKVEDKDASLPPLPESEACDARDSKEENIPPSQLSGPSESNTNTSRPRKKMTGSLLYLSRGPQFLSPGSPGPLIWETCSVTLDGNKLVVSSFTGEMEMSLHEIILSQCTDIRSLSASQLSAEEARVLDQVLDGEKMKVFEVLFQGRPGEKFAAKSVRERAGWISAIWDAILPNQDSKGANNTSSSSKPISKPQVNDQAPKVKMVPVQSPRPTPLPQLSSLLNTSYSDRSLPPLPVKSDLPNVPPLDVPETKVKKPPSLHLDLSEFKGPISPSIYPPTSCALFSTKSPDENLAIPQQLLRVDTSVTSVRKRGGGTSSVVISPSIYPPTMDSRPTSTSAISPVSSTPGFMRSSSPSITNLSQLSVVRQRLAQIERNHSQLSSGSGFSGMSARMSTPSPVSPAGSGWSKREAIFHNAATRGSRSCHSSATTPIAKGALSPFSSEESRRKAERTNLPSRSPQTSDQDPPSSREMNGSQRREERKLHSTPEKPQASKDDVKKVSKELANIKSVLGGESGYPTIHQMVLSLEHRTQGEKKSLRTIQDTLSVLGERVTEAIAAAHASTEAVSNANLSKPDPPPPKNDDNSVIEGLKELKDLLMAELPALAINLQSIKEAQQKDAPVTYNNIGRSLSPRSGDSKSVDLQPVLARLEEIRVLCQTPSTNSDDEKSSNSDDCKLSERFEKVITLINDGSNKQILLAQQQADSVRYLNELNTWLEAFVNNGTSQIQNISANIDRLCTEMGCNTAPPGAFGAQDGLQSNLMNDIRQLVVGMQARDQNFAGLQTAVHSLLEVLTASQTQKGADSQAIAGLMDRQRHDQEVLFRAFTNEISGEIKGERLRFVEAMKEATAINVQLHVEQFKQELSREVMSMTEEVGRLHREKQLVENQISDLFSFYSKHKQSEMPLQTMQSNVGVPPGRHTQERPLANIPRSRHRPLPYPHQS</sequence>
<evidence type="ECO:0000313" key="2">
    <source>
        <dbReference type="EMBL" id="KDR75144.1"/>
    </source>
</evidence>
<feature type="compositionally biased region" description="Polar residues" evidence="1">
    <location>
        <begin position="1040"/>
        <end position="1049"/>
    </location>
</feature>
<protein>
    <recommendedName>
        <fullName evidence="4">PH domain-containing protein</fullName>
    </recommendedName>
</protein>
<dbReference type="OrthoDB" id="2261329at2759"/>
<feature type="region of interest" description="Disordered" evidence="1">
    <location>
        <begin position="314"/>
        <end position="357"/>
    </location>
</feature>
<keyword evidence="3" id="KW-1185">Reference proteome</keyword>
<dbReference type="AlphaFoldDB" id="A0A067T5E4"/>
<dbReference type="HOGENOM" id="CLU_011049_0_0_1"/>
<dbReference type="EMBL" id="KL142381">
    <property type="protein sequence ID" value="KDR75144.1"/>
    <property type="molecule type" value="Genomic_DNA"/>
</dbReference>
<feature type="compositionally biased region" description="Polar residues" evidence="1">
    <location>
        <begin position="556"/>
        <end position="568"/>
    </location>
</feature>
<accession>A0A067T5E4</accession>
<dbReference type="Proteomes" id="UP000027222">
    <property type="component" value="Unassembled WGS sequence"/>
</dbReference>
<organism evidence="2 3">
    <name type="scientific">Galerina marginata (strain CBS 339.88)</name>
    <dbReference type="NCBI Taxonomy" id="685588"/>
    <lineage>
        <taxon>Eukaryota</taxon>
        <taxon>Fungi</taxon>
        <taxon>Dikarya</taxon>
        <taxon>Basidiomycota</taxon>
        <taxon>Agaricomycotina</taxon>
        <taxon>Agaricomycetes</taxon>
        <taxon>Agaricomycetidae</taxon>
        <taxon>Agaricales</taxon>
        <taxon>Agaricineae</taxon>
        <taxon>Strophariaceae</taxon>
        <taxon>Galerina</taxon>
    </lineage>
</organism>
<feature type="region of interest" description="Disordered" evidence="1">
    <location>
        <begin position="701"/>
        <end position="724"/>
    </location>
</feature>
<dbReference type="SUPFAM" id="SSF50729">
    <property type="entry name" value="PH domain-like"/>
    <property type="match status" value="1"/>
</dbReference>
<gene>
    <name evidence="2" type="ORF">GALMADRAFT_249068</name>
</gene>
<feature type="compositionally biased region" description="Basic and acidic residues" evidence="1">
    <location>
        <begin position="159"/>
        <end position="168"/>
    </location>
</feature>
<feature type="region of interest" description="Disordered" evidence="1">
    <location>
        <begin position="133"/>
        <end position="190"/>
    </location>
</feature>
<proteinExistence type="predicted"/>
<evidence type="ECO:0000256" key="1">
    <source>
        <dbReference type="SAM" id="MobiDB-lite"/>
    </source>
</evidence>
<feature type="region of interest" description="Disordered" evidence="1">
    <location>
        <begin position="369"/>
        <end position="395"/>
    </location>
</feature>
<evidence type="ECO:0008006" key="4">
    <source>
        <dbReference type="Google" id="ProtNLM"/>
    </source>
</evidence>
<reference evidence="3" key="1">
    <citation type="journal article" date="2014" name="Proc. Natl. Acad. Sci. U.S.A.">
        <title>Extensive sampling of basidiomycete genomes demonstrates inadequacy of the white-rot/brown-rot paradigm for wood decay fungi.</title>
        <authorList>
            <person name="Riley R."/>
            <person name="Salamov A.A."/>
            <person name="Brown D.W."/>
            <person name="Nagy L.G."/>
            <person name="Floudas D."/>
            <person name="Held B.W."/>
            <person name="Levasseur A."/>
            <person name="Lombard V."/>
            <person name="Morin E."/>
            <person name="Otillar R."/>
            <person name="Lindquist E.A."/>
            <person name="Sun H."/>
            <person name="LaButti K.M."/>
            <person name="Schmutz J."/>
            <person name="Jabbour D."/>
            <person name="Luo H."/>
            <person name="Baker S.E."/>
            <person name="Pisabarro A.G."/>
            <person name="Walton J.D."/>
            <person name="Blanchette R.A."/>
            <person name="Henrissat B."/>
            <person name="Martin F."/>
            <person name="Cullen D."/>
            <person name="Hibbett D.S."/>
            <person name="Grigoriev I.V."/>
        </authorList>
    </citation>
    <scope>NUCLEOTIDE SEQUENCE [LARGE SCALE GENOMIC DNA]</scope>
    <source>
        <strain evidence="3">CBS 339.88</strain>
    </source>
</reference>
<feature type="compositionally biased region" description="Basic and acidic residues" evidence="1">
    <location>
        <begin position="614"/>
        <end position="637"/>
    </location>
</feature>
<feature type="compositionally biased region" description="Low complexity" evidence="1">
    <location>
        <begin position="593"/>
        <end position="608"/>
    </location>
</feature>
<dbReference type="STRING" id="685588.A0A067T5E4"/>
<feature type="region of interest" description="Disordered" evidence="1">
    <location>
        <begin position="514"/>
        <end position="637"/>
    </location>
</feature>
<feature type="region of interest" description="Disordered" evidence="1">
    <location>
        <begin position="1039"/>
        <end position="1079"/>
    </location>
</feature>
<name>A0A067T5E4_GALM3</name>
<feature type="region of interest" description="Disordered" evidence="1">
    <location>
        <begin position="458"/>
        <end position="493"/>
    </location>
</feature>
<feature type="region of interest" description="Disordered" evidence="1">
    <location>
        <begin position="1"/>
        <end position="32"/>
    </location>
</feature>